<keyword evidence="3 8" id="KW-0479">Metal-binding</keyword>
<evidence type="ECO:0000256" key="8">
    <source>
        <dbReference type="HAMAP-Rule" id="MF_02040"/>
    </source>
</evidence>
<dbReference type="SUPFAM" id="SSF117916">
    <property type="entry name" value="Fe-S cluster assembly (FSCA) domain-like"/>
    <property type="match status" value="1"/>
</dbReference>
<dbReference type="EMBL" id="BOVJ01000059">
    <property type="protein sequence ID" value="GIQ63328.1"/>
    <property type="molecule type" value="Genomic_DNA"/>
</dbReference>
<dbReference type="PANTHER" id="PTHR42961">
    <property type="entry name" value="IRON-SULFUR PROTEIN NUBPL"/>
    <property type="match status" value="1"/>
</dbReference>
<keyword evidence="11" id="KW-1185">Reference proteome</keyword>
<dbReference type="InterPro" id="IPR027417">
    <property type="entry name" value="P-loop_NTPase"/>
</dbReference>
<sequence>MRKDRIYEALTLVKDGQGRPLTDNGKIRNIVIKDRTVALTLLLKAAERDREAHYRHAIEEALHAIGIGSIHIRVKPMDETIPDGDEIPQSAPPSAPLLAPDSGTRFIAIASGKGGVGKSTVTVNLALALTRMGKRVGIIDADIYGFSIPNLLGIEEKPQKAENRIVPVERYGVQLISTGFFVQGNNPVVWRGPMLGKMLSTYLNDVDWPPLDYMLIDVPPGTGDIALDINRKIPQCAEIIVTTPHPMASHVAERAGVMAKQTDHRILGVVENMSYFEDDRGIRHYVFGRGGGDLLAEQLQTSLLVRIPIVAAGDRPSDPSSPPSVFTDERGNGAVYSELARKVSRLLS</sequence>
<comment type="similarity">
    <text evidence="8">Belongs to the Mrp/NBP35 ATP-binding proteins family.</text>
</comment>
<dbReference type="HAMAP" id="MF_02040">
    <property type="entry name" value="Mrp_NBP35"/>
    <property type="match status" value="1"/>
</dbReference>
<organism evidence="10 11">
    <name type="scientific">Paenibacillus cisolokensis</name>
    <dbReference type="NCBI Taxonomy" id="1658519"/>
    <lineage>
        <taxon>Bacteria</taxon>
        <taxon>Bacillati</taxon>
        <taxon>Bacillota</taxon>
        <taxon>Bacilli</taxon>
        <taxon>Bacillales</taxon>
        <taxon>Paenibacillaceae</taxon>
        <taxon>Paenibacillus</taxon>
    </lineage>
</organism>
<dbReference type="SUPFAM" id="SSF52540">
    <property type="entry name" value="P-loop containing nucleoside triphosphate hydrolases"/>
    <property type="match status" value="1"/>
</dbReference>
<dbReference type="PANTHER" id="PTHR42961:SF2">
    <property type="entry name" value="IRON-SULFUR PROTEIN NUBPL"/>
    <property type="match status" value="1"/>
</dbReference>
<evidence type="ECO:0000313" key="10">
    <source>
        <dbReference type="EMBL" id="GIQ63328.1"/>
    </source>
</evidence>
<protein>
    <recommendedName>
        <fullName evidence="8">Iron-sulfur cluster carrier protein</fullName>
    </recommendedName>
</protein>
<accession>A0ABQ4N545</accession>
<dbReference type="CDD" id="cd02037">
    <property type="entry name" value="Mrp_NBP35"/>
    <property type="match status" value="1"/>
</dbReference>
<dbReference type="Pfam" id="PF01883">
    <property type="entry name" value="FeS_assembly_P"/>
    <property type="match status" value="1"/>
</dbReference>
<comment type="caution">
    <text evidence="10">The sequence shown here is derived from an EMBL/GenBank/DDBJ whole genome shotgun (WGS) entry which is preliminary data.</text>
</comment>
<dbReference type="InterPro" id="IPR034904">
    <property type="entry name" value="FSCA_dom_sf"/>
</dbReference>
<reference evidence="10 11" key="1">
    <citation type="submission" date="2021-04" db="EMBL/GenBank/DDBJ databases">
        <title>Draft genome sequence of Paenibacillus cisolokensis, LC2-13A.</title>
        <authorList>
            <person name="Uke A."/>
            <person name="Chhe C."/>
            <person name="Baramee S."/>
            <person name="Kosugi A."/>
        </authorList>
    </citation>
    <scope>NUCLEOTIDE SEQUENCE [LARGE SCALE GENOMIC DNA]</scope>
    <source>
        <strain evidence="10 11">LC2-13A</strain>
    </source>
</reference>
<keyword evidence="5 8" id="KW-0067">ATP-binding</keyword>
<evidence type="ECO:0000256" key="3">
    <source>
        <dbReference type="ARBA" id="ARBA00022723"/>
    </source>
</evidence>
<keyword evidence="8" id="KW-0378">Hydrolase</keyword>
<feature type="binding site" evidence="8">
    <location>
        <begin position="112"/>
        <end position="119"/>
    </location>
    <ligand>
        <name>ATP</name>
        <dbReference type="ChEBI" id="CHEBI:30616"/>
    </ligand>
</feature>
<evidence type="ECO:0000256" key="6">
    <source>
        <dbReference type="ARBA" id="ARBA00023004"/>
    </source>
</evidence>
<dbReference type="Pfam" id="PF10609">
    <property type="entry name" value="ParA"/>
    <property type="match status" value="1"/>
</dbReference>
<dbReference type="InterPro" id="IPR002744">
    <property type="entry name" value="MIP18-like"/>
</dbReference>
<dbReference type="RefSeq" id="WP_062493155.1">
    <property type="nucleotide sequence ID" value="NZ_BOVJ01000059.1"/>
</dbReference>
<evidence type="ECO:0000259" key="9">
    <source>
        <dbReference type="Pfam" id="PF01883"/>
    </source>
</evidence>
<evidence type="ECO:0000313" key="11">
    <source>
        <dbReference type="Proteomes" id="UP000680304"/>
    </source>
</evidence>
<comment type="function">
    <text evidence="8">Binds and transfers iron-sulfur (Fe-S) clusters to target apoproteins. Can hydrolyze ATP.</text>
</comment>
<keyword evidence="4 8" id="KW-0547">Nucleotide-binding</keyword>
<evidence type="ECO:0000256" key="2">
    <source>
        <dbReference type="ARBA" id="ARBA00008205"/>
    </source>
</evidence>
<dbReference type="PROSITE" id="PS01215">
    <property type="entry name" value="MRP"/>
    <property type="match status" value="1"/>
</dbReference>
<dbReference type="InterPro" id="IPR000808">
    <property type="entry name" value="Mrp-like_CS"/>
</dbReference>
<evidence type="ECO:0000256" key="5">
    <source>
        <dbReference type="ARBA" id="ARBA00022840"/>
    </source>
</evidence>
<keyword evidence="7 8" id="KW-0411">Iron-sulfur</keyword>
<comment type="subunit">
    <text evidence="8">Homodimer.</text>
</comment>
<evidence type="ECO:0000256" key="7">
    <source>
        <dbReference type="ARBA" id="ARBA00023014"/>
    </source>
</evidence>
<gene>
    <name evidence="10" type="ORF">PACILC2_18960</name>
</gene>
<comment type="similarity">
    <text evidence="1">In the N-terminal section; belongs to the MIP18 family.</text>
</comment>
<dbReference type="InterPro" id="IPR033756">
    <property type="entry name" value="YlxH/NBP35"/>
</dbReference>
<dbReference type="Proteomes" id="UP000680304">
    <property type="component" value="Unassembled WGS sequence"/>
</dbReference>
<proteinExistence type="inferred from homology"/>
<evidence type="ECO:0000256" key="1">
    <source>
        <dbReference type="ARBA" id="ARBA00007352"/>
    </source>
</evidence>
<comment type="similarity">
    <text evidence="2">In the C-terminal section; belongs to the Mrp/NBP35 ATP-binding proteins family.</text>
</comment>
<dbReference type="InterPro" id="IPR019591">
    <property type="entry name" value="Mrp/NBP35_ATP-bd"/>
</dbReference>
<evidence type="ECO:0000256" key="4">
    <source>
        <dbReference type="ARBA" id="ARBA00022741"/>
    </source>
</evidence>
<keyword evidence="6 8" id="KW-0408">Iron</keyword>
<dbReference type="InterPro" id="IPR044304">
    <property type="entry name" value="NUBPL-like"/>
</dbReference>
<feature type="domain" description="MIP18 family-like" evidence="9">
    <location>
        <begin position="3"/>
        <end position="65"/>
    </location>
</feature>
<name>A0ABQ4N545_9BACL</name>
<dbReference type="Gene3D" id="3.40.50.300">
    <property type="entry name" value="P-loop containing nucleotide triphosphate hydrolases"/>
    <property type="match status" value="1"/>
</dbReference>